<dbReference type="PANTHER" id="PTHR11592:SF81">
    <property type="entry name" value="GLUTATHIONE PEROXIDASE"/>
    <property type="match status" value="1"/>
</dbReference>
<dbReference type="InterPro" id="IPR036249">
    <property type="entry name" value="Thioredoxin-like_sf"/>
</dbReference>
<keyword evidence="5" id="KW-0732">Signal</keyword>
<feature type="chain" id="PRO_5044841395" description="Glutathione peroxidase" evidence="5">
    <location>
        <begin position="27"/>
        <end position="212"/>
    </location>
</feature>
<evidence type="ECO:0000256" key="5">
    <source>
        <dbReference type="SAM" id="SignalP"/>
    </source>
</evidence>
<dbReference type="Pfam" id="PF00255">
    <property type="entry name" value="GSHPx"/>
    <property type="match status" value="1"/>
</dbReference>
<dbReference type="CDD" id="cd00340">
    <property type="entry name" value="GSH_Peroxidase"/>
    <property type="match status" value="1"/>
</dbReference>
<dbReference type="Proteomes" id="UP001519460">
    <property type="component" value="Unassembled WGS sequence"/>
</dbReference>
<evidence type="ECO:0000256" key="3">
    <source>
        <dbReference type="ARBA" id="ARBA00023002"/>
    </source>
</evidence>
<sequence length="212" mass="24592">MIQLVHKSVAAAVLLLVLLHVQPARARRKTLCFQSNDSDRSIYDFSLMDIHKEHMVNLSRYSNQYLALSALQRDLKNFQVLGFPCNQFGKQEPGANGTEILNTLKYVRPGNGFEPAFDMFEKIEVNGQDEHPLYSYLKAYCPPVQEAFNTEGPGIYYKPYKNSDVRWNFEKFLINKMGVPVLRYHTGYLPEDIRKDIEDLLAEREIDPFTFF</sequence>
<name>A0ABD0JWP5_9CAEN</name>
<keyword evidence="3 4" id="KW-0560">Oxidoreductase</keyword>
<evidence type="ECO:0000256" key="4">
    <source>
        <dbReference type="RuleBase" id="RU000499"/>
    </source>
</evidence>
<organism evidence="6 7">
    <name type="scientific">Batillaria attramentaria</name>
    <dbReference type="NCBI Taxonomy" id="370345"/>
    <lineage>
        <taxon>Eukaryota</taxon>
        <taxon>Metazoa</taxon>
        <taxon>Spiralia</taxon>
        <taxon>Lophotrochozoa</taxon>
        <taxon>Mollusca</taxon>
        <taxon>Gastropoda</taxon>
        <taxon>Caenogastropoda</taxon>
        <taxon>Sorbeoconcha</taxon>
        <taxon>Cerithioidea</taxon>
        <taxon>Batillariidae</taxon>
        <taxon>Batillaria</taxon>
    </lineage>
</organism>
<comment type="caution">
    <text evidence="6">The sequence shown here is derived from an EMBL/GenBank/DDBJ whole genome shotgun (WGS) entry which is preliminary data.</text>
</comment>
<dbReference type="Gene3D" id="3.40.30.10">
    <property type="entry name" value="Glutaredoxin"/>
    <property type="match status" value="1"/>
</dbReference>
<dbReference type="InterPro" id="IPR000889">
    <property type="entry name" value="Glutathione_peroxidase"/>
</dbReference>
<dbReference type="AlphaFoldDB" id="A0ABD0JWP5"/>
<dbReference type="SUPFAM" id="SSF52833">
    <property type="entry name" value="Thioredoxin-like"/>
    <property type="match status" value="1"/>
</dbReference>
<dbReference type="GO" id="GO:0004601">
    <property type="term" value="F:peroxidase activity"/>
    <property type="evidence" value="ECO:0007669"/>
    <property type="project" value="UniProtKB-KW"/>
</dbReference>
<evidence type="ECO:0000256" key="2">
    <source>
        <dbReference type="ARBA" id="ARBA00022559"/>
    </source>
</evidence>
<keyword evidence="7" id="KW-1185">Reference proteome</keyword>
<dbReference type="PANTHER" id="PTHR11592">
    <property type="entry name" value="GLUTATHIONE PEROXIDASE"/>
    <property type="match status" value="1"/>
</dbReference>
<dbReference type="PIRSF" id="PIRSF000303">
    <property type="entry name" value="Glutathion_perox"/>
    <property type="match status" value="1"/>
</dbReference>
<accession>A0ABD0JWP5</accession>
<dbReference type="PRINTS" id="PR01011">
    <property type="entry name" value="GLUTPROXDASE"/>
</dbReference>
<reference evidence="6 7" key="1">
    <citation type="journal article" date="2023" name="Sci. Data">
        <title>Genome assembly of the Korean intertidal mud-creeper Batillaria attramentaria.</title>
        <authorList>
            <person name="Patra A.K."/>
            <person name="Ho P.T."/>
            <person name="Jun S."/>
            <person name="Lee S.J."/>
            <person name="Kim Y."/>
            <person name="Won Y.J."/>
        </authorList>
    </citation>
    <scope>NUCLEOTIDE SEQUENCE [LARGE SCALE GENOMIC DNA]</scope>
    <source>
        <strain evidence="6">Wonlab-2016</strain>
    </source>
</reference>
<evidence type="ECO:0000313" key="6">
    <source>
        <dbReference type="EMBL" id="KAK7479070.1"/>
    </source>
</evidence>
<evidence type="ECO:0000313" key="7">
    <source>
        <dbReference type="Proteomes" id="UP001519460"/>
    </source>
</evidence>
<proteinExistence type="inferred from homology"/>
<dbReference type="PROSITE" id="PS00763">
    <property type="entry name" value="GLUTATHIONE_PEROXID_2"/>
    <property type="match status" value="1"/>
</dbReference>
<dbReference type="PROSITE" id="PS51355">
    <property type="entry name" value="GLUTATHIONE_PEROXID_3"/>
    <property type="match status" value="1"/>
</dbReference>
<comment type="similarity">
    <text evidence="1 4">Belongs to the glutathione peroxidase family.</text>
</comment>
<protein>
    <recommendedName>
        <fullName evidence="4">Glutathione peroxidase</fullName>
    </recommendedName>
</protein>
<keyword evidence="2 4" id="KW-0575">Peroxidase</keyword>
<feature type="signal peptide" evidence="5">
    <location>
        <begin position="1"/>
        <end position="26"/>
    </location>
</feature>
<dbReference type="InterPro" id="IPR029760">
    <property type="entry name" value="GPX_CS"/>
</dbReference>
<gene>
    <name evidence="6" type="ORF">BaRGS_00029662</name>
</gene>
<dbReference type="EMBL" id="JACVVK020000311">
    <property type="protein sequence ID" value="KAK7479070.1"/>
    <property type="molecule type" value="Genomic_DNA"/>
</dbReference>
<evidence type="ECO:0000256" key="1">
    <source>
        <dbReference type="ARBA" id="ARBA00006926"/>
    </source>
</evidence>